<dbReference type="AlphaFoldDB" id="A0AAU2GT30"/>
<evidence type="ECO:0000313" key="2">
    <source>
        <dbReference type="EMBL" id="WTU38254.1"/>
    </source>
</evidence>
<accession>A0AAU2GT30</accession>
<sequence>MRSSSRPARTIPALLLSLGIALATAPTATAAAPANTCGGALSDYTGLASLDTAFVGTVALPGGGTYPMKITPTVFSSNDLITVQVDPSATESRTAVARLKLFVNTLGRGSIVFAAPRGPGYEGYSTDVYCPIGTRVTKINGRIPITGLDKMVTFEVERT</sequence>
<keyword evidence="1" id="KW-0732">Signal</keyword>
<organism evidence="2">
    <name type="scientific">Streptomyces sp. NBC_00060</name>
    <dbReference type="NCBI Taxonomy" id="2975636"/>
    <lineage>
        <taxon>Bacteria</taxon>
        <taxon>Bacillati</taxon>
        <taxon>Actinomycetota</taxon>
        <taxon>Actinomycetes</taxon>
        <taxon>Kitasatosporales</taxon>
        <taxon>Streptomycetaceae</taxon>
        <taxon>Streptomyces</taxon>
    </lineage>
</organism>
<feature type="signal peptide" evidence="1">
    <location>
        <begin position="1"/>
        <end position="30"/>
    </location>
</feature>
<proteinExistence type="predicted"/>
<evidence type="ECO:0000256" key="1">
    <source>
        <dbReference type="SAM" id="SignalP"/>
    </source>
</evidence>
<feature type="chain" id="PRO_5043480125" evidence="1">
    <location>
        <begin position="31"/>
        <end position="159"/>
    </location>
</feature>
<reference evidence="2" key="1">
    <citation type="submission" date="2022-10" db="EMBL/GenBank/DDBJ databases">
        <title>The complete genomes of actinobacterial strains from the NBC collection.</title>
        <authorList>
            <person name="Joergensen T.S."/>
            <person name="Alvarez Arevalo M."/>
            <person name="Sterndorff E.B."/>
            <person name="Faurdal D."/>
            <person name="Vuksanovic O."/>
            <person name="Mourched A.-S."/>
            <person name="Charusanti P."/>
            <person name="Shaw S."/>
            <person name="Blin K."/>
            <person name="Weber T."/>
        </authorList>
    </citation>
    <scope>NUCLEOTIDE SEQUENCE</scope>
    <source>
        <strain evidence="2">NBC_00060</strain>
    </source>
</reference>
<dbReference type="EMBL" id="CP108253">
    <property type="protein sequence ID" value="WTU38254.1"/>
    <property type="molecule type" value="Genomic_DNA"/>
</dbReference>
<gene>
    <name evidence="2" type="ORF">OHV25_00980</name>
</gene>
<name>A0AAU2GT30_9ACTN</name>
<protein>
    <submittedName>
        <fullName evidence="2">Uncharacterized protein</fullName>
    </submittedName>
</protein>